<dbReference type="EMBL" id="AP019755">
    <property type="protein sequence ID" value="BBL35320.1"/>
    <property type="molecule type" value="Genomic_DNA"/>
</dbReference>
<protein>
    <recommendedName>
        <fullName evidence="3">Ribosomal protein L11 methyltransferase</fullName>
    </recommendedName>
</protein>
<proteinExistence type="predicted"/>
<gene>
    <name evidence="1" type="ORF">Nstercoris_01583</name>
</gene>
<dbReference type="Proteomes" id="UP000316473">
    <property type="component" value="Chromosome"/>
</dbReference>
<name>A0A4Y1YMD8_9PROT</name>
<dbReference type="PANTHER" id="PTHR14614">
    <property type="entry name" value="HEPATOCELLULAR CARCINOMA-ASSOCIATED ANTIGEN"/>
    <property type="match status" value="1"/>
</dbReference>
<evidence type="ECO:0000313" key="2">
    <source>
        <dbReference type="Proteomes" id="UP000316473"/>
    </source>
</evidence>
<evidence type="ECO:0008006" key="3">
    <source>
        <dbReference type="Google" id="ProtNLM"/>
    </source>
</evidence>
<dbReference type="KEGG" id="nst:Nstercoris_01583"/>
<organism evidence="1 2">
    <name type="scientific">Nitrosomonas stercoris</name>
    <dbReference type="NCBI Taxonomy" id="1444684"/>
    <lineage>
        <taxon>Bacteria</taxon>
        <taxon>Pseudomonadati</taxon>
        <taxon>Pseudomonadota</taxon>
        <taxon>Betaproteobacteria</taxon>
        <taxon>Nitrosomonadales</taxon>
        <taxon>Nitrosomonadaceae</taxon>
        <taxon>Nitrosomonas</taxon>
    </lineage>
</organism>
<sequence>MPLTGFATKVDTIHIPNTDSLLIRSLQDRQQYYDPDGTAAHLGINSALWPLFGLLWPSATYLAGYLSLRAVNTDERILEIGCGLALASIVAHRRGANITASDRHPMVPSFLLENLRLNNLSTTLRYRHGQWGANIPSTNTQISQPLLSERYDLIIGSALLYERDAPYAVAKFINRHATQHAEVWMVDADRGYRSSFNRQMATYNFTLCKENHLKKQLQSHTTAPYKGRLSIYRRIS</sequence>
<keyword evidence="2" id="KW-1185">Reference proteome</keyword>
<dbReference type="Pfam" id="PF10294">
    <property type="entry name" value="Methyltransf_16"/>
    <property type="match status" value="1"/>
</dbReference>
<dbReference type="InterPro" id="IPR029063">
    <property type="entry name" value="SAM-dependent_MTases_sf"/>
</dbReference>
<dbReference type="Gene3D" id="3.40.50.150">
    <property type="entry name" value="Vaccinia Virus protein VP39"/>
    <property type="match status" value="1"/>
</dbReference>
<accession>A0A4Y1YMD8</accession>
<reference evidence="1 2" key="1">
    <citation type="submission" date="2019-06" db="EMBL/GenBank/DDBJ databases">
        <title>Nitrosomonas stercoris KYUHI-S whole genome shotgun sequence.</title>
        <authorList>
            <person name="Nakagawa T."/>
            <person name="Tsuchiya Y."/>
            <person name="Takahashi R."/>
        </authorList>
    </citation>
    <scope>NUCLEOTIDE SEQUENCE [LARGE SCALE GENOMIC DNA]</scope>
    <source>
        <strain evidence="1 2">KYUHI-S</strain>
    </source>
</reference>
<dbReference type="AlphaFoldDB" id="A0A4Y1YMD8"/>
<dbReference type="InterPro" id="IPR019410">
    <property type="entry name" value="Methyltransf_16"/>
</dbReference>
<dbReference type="SUPFAM" id="SSF53335">
    <property type="entry name" value="S-adenosyl-L-methionine-dependent methyltransferases"/>
    <property type="match status" value="1"/>
</dbReference>
<evidence type="ECO:0000313" key="1">
    <source>
        <dbReference type="EMBL" id="BBL35320.1"/>
    </source>
</evidence>